<proteinExistence type="predicted"/>
<dbReference type="InterPro" id="IPR011989">
    <property type="entry name" value="ARM-like"/>
</dbReference>
<evidence type="ECO:0000313" key="2">
    <source>
        <dbReference type="EMBL" id="NDV32578.1"/>
    </source>
</evidence>
<dbReference type="Gene3D" id="3.40.30.10">
    <property type="entry name" value="Glutaredoxin"/>
    <property type="match status" value="1"/>
</dbReference>
<dbReference type="Pfam" id="PF08324">
    <property type="entry name" value="PUL"/>
    <property type="match status" value="1"/>
</dbReference>
<dbReference type="SUPFAM" id="SSF48371">
    <property type="entry name" value="ARM repeat"/>
    <property type="match status" value="1"/>
</dbReference>
<dbReference type="AlphaFoldDB" id="A0A6B2L6Y0"/>
<protein>
    <recommendedName>
        <fullName evidence="1">PUL domain-containing protein</fullName>
    </recommendedName>
</protein>
<dbReference type="Gene3D" id="1.25.10.10">
    <property type="entry name" value="Leucine-rich Repeat Variant"/>
    <property type="match status" value="1"/>
</dbReference>
<dbReference type="EMBL" id="GIBP01003609">
    <property type="protein sequence ID" value="NDV32578.1"/>
    <property type="molecule type" value="Transcribed_RNA"/>
</dbReference>
<accession>A0A6B2L6Y0</accession>
<dbReference type="InterPro" id="IPR013535">
    <property type="entry name" value="PUL_dom"/>
</dbReference>
<name>A0A6B2L6Y0_9EUKA</name>
<organism evidence="2">
    <name type="scientific">Arcella intermedia</name>
    <dbReference type="NCBI Taxonomy" id="1963864"/>
    <lineage>
        <taxon>Eukaryota</taxon>
        <taxon>Amoebozoa</taxon>
        <taxon>Tubulinea</taxon>
        <taxon>Elardia</taxon>
        <taxon>Arcellinida</taxon>
        <taxon>Sphaerothecina</taxon>
        <taxon>Arcellidae</taxon>
        <taxon>Arcella</taxon>
    </lineage>
</organism>
<feature type="domain" description="PUL" evidence="1">
    <location>
        <begin position="61"/>
        <end position="332"/>
    </location>
</feature>
<reference evidence="2" key="1">
    <citation type="journal article" date="2020" name="J. Eukaryot. Microbiol.">
        <title>De novo Sequencing, Assembly and Annotation of the Transcriptome for the Free-Living Testate Amoeba Arcella intermedia.</title>
        <authorList>
            <person name="Ribeiro G.M."/>
            <person name="Porfirio-Sousa A.L."/>
            <person name="Maurer-Alcala X.X."/>
            <person name="Katz L.A."/>
            <person name="Lahr D.J.G."/>
        </authorList>
    </citation>
    <scope>NUCLEOTIDE SEQUENCE</scope>
</reference>
<sequence length="337" mass="38727">MRATSQARGITAMPTFQFYKNGAMITEMKGANSSQLERLVRQYSGPAPEKPKVVVERSPYSNFPQARFCYFEVMKNLPMIKKKILEENEKIGDTHQLTNGEIVLFEGILDKLTATSFYHASKFDTLQYAVLLKLLQWPNNKNLPALDILRLMVLHPDAASHYAASYENDKEDNVIAICVSFLMETELPDTIHFMVWRFFCNLFKEERLHTSLKELFRQLLDIAESSYLDHKNIQVKLAIATLCFNYSVLSIREKDSEKKHKITSFLLSFLPHLNDPEILQRGLLALGTCCYKEPQIQTQVNPSLDKLNGQMDTVYAGQQDKILLLKEELSKLIHSNQ</sequence>
<dbReference type="InterPro" id="IPR016024">
    <property type="entry name" value="ARM-type_fold"/>
</dbReference>
<dbReference type="CDD" id="cd02947">
    <property type="entry name" value="TRX_family"/>
    <property type="match status" value="1"/>
</dbReference>
<evidence type="ECO:0000259" key="1">
    <source>
        <dbReference type="PROSITE" id="PS51396"/>
    </source>
</evidence>
<dbReference type="PROSITE" id="PS51396">
    <property type="entry name" value="PUL"/>
    <property type="match status" value="1"/>
</dbReference>